<dbReference type="InterPro" id="IPR035965">
    <property type="entry name" value="PAS-like_dom_sf"/>
</dbReference>
<dbReference type="AlphaFoldDB" id="A0A377M6U2"/>
<dbReference type="CDD" id="cd00130">
    <property type="entry name" value="PAS"/>
    <property type="match status" value="1"/>
</dbReference>
<dbReference type="Gene3D" id="3.30.450.20">
    <property type="entry name" value="PAS domain"/>
    <property type="match status" value="1"/>
</dbReference>
<evidence type="ECO:0000256" key="4">
    <source>
        <dbReference type="ARBA" id="ARBA00022679"/>
    </source>
</evidence>
<dbReference type="InterPro" id="IPR000700">
    <property type="entry name" value="PAS-assoc_C"/>
</dbReference>
<dbReference type="Proteomes" id="UP000255106">
    <property type="component" value="Unassembled WGS sequence"/>
</dbReference>
<dbReference type="InterPro" id="IPR052162">
    <property type="entry name" value="Sensor_kinase/Photoreceptor"/>
</dbReference>
<evidence type="ECO:0000256" key="1">
    <source>
        <dbReference type="ARBA" id="ARBA00000085"/>
    </source>
</evidence>
<dbReference type="NCBIfam" id="TIGR00229">
    <property type="entry name" value="sensory_box"/>
    <property type="match status" value="1"/>
</dbReference>
<dbReference type="PROSITE" id="PS50113">
    <property type="entry name" value="PAC"/>
    <property type="match status" value="1"/>
</dbReference>
<dbReference type="Pfam" id="PF08447">
    <property type="entry name" value="PAS_3"/>
    <property type="match status" value="1"/>
</dbReference>
<comment type="catalytic activity">
    <reaction evidence="1">
        <text>ATP + protein L-histidine = ADP + protein N-phospho-L-histidine.</text>
        <dbReference type="EC" id="2.7.13.3"/>
    </reaction>
</comment>
<organism evidence="7 8">
    <name type="scientific">Enterobacter cloacae</name>
    <dbReference type="NCBI Taxonomy" id="550"/>
    <lineage>
        <taxon>Bacteria</taxon>
        <taxon>Pseudomonadati</taxon>
        <taxon>Pseudomonadota</taxon>
        <taxon>Gammaproteobacteria</taxon>
        <taxon>Enterobacterales</taxon>
        <taxon>Enterobacteriaceae</taxon>
        <taxon>Enterobacter</taxon>
        <taxon>Enterobacter cloacae complex</taxon>
    </lineage>
</organism>
<keyword evidence="5" id="KW-0418">Kinase</keyword>
<evidence type="ECO:0000313" key="7">
    <source>
        <dbReference type="EMBL" id="STQ14455.1"/>
    </source>
</evidence>
<dbReference type="EC" id="2.7.13.3" evidence="2"/>
<feature type="domain" description="PAC" evidence="6">
    <location>
        <begin position="51"/>
        <end position="102"/>
    </location>
</feature>
<keyword evidence="4" id="KW-0808">Transferase</keyword>
<evidence type="ECO:0000256" key="2">
    <source>
        <dbReference type="ARBA" id="ARBA00012438"/>
    </source>
</evidence>
<proteinExistence type="predicted"/>
<dbReference type="InterPro" id="IPR013655">
    <property type="entry name" value="PAS_fold_3"/>
</dbReference>
<reference evidence="7 8" key="1">
    <citation type="submission" date="2018-06" db="EMBL/GenBank/DDBJ databases">
        <authorList>
            <consortium name="Pathogen Informatics"/>
            <person name="Doyle S."/>
        </authorList>
    </citation>
    <scope>NUCLEOTIDE SEQUENCE [LARGE SCALE GENOMIC DNA]</scope>
    <source>
        <strain evidence="7 8">NCTC10005</strain>
    </source>
</reference>
<dbReference type="GO" id="GO:0004673">
    <property type="term" value="F:protein histidine kinase activity"/>
    <property type="evidence" value="ECO:0007669"/>
    <property type="project" value="UniProtKB-EC"/>
</dbReference>
<dbReference type="SUPFAM" id="SSF55785">
    <property type="entry name" value="PYP-like sensor domain (PAS domain)"/>
    <property type="match status" value="1"/>
</dbReference>
<dbReference type="EMBL" id="UGJB01000004">
    <property type="protein sequence ID" value="STQ14455.1"/>
    <property type="molecule type" value="Genomic_DNA"/>
</dbReference>
<gene>
    <name evidence="7" type="ORF">NCTC10005_07312</name>
</gene>
<evidence type="ECO:0000259" key="6">
    <source>
        <dbReference type="PROSITE" id="PS50113"/>
    </source>
</evidence>
<sequence length="125" mass="14017">MFISEEYARILGLPEQQKKISMAEFLTFVHQDDYARISTIVTQSVREGLSMRAEFRINRTDGSTRYILGIGDPVGVGSEVNEYYGIITDITSQRAAEDAMRVAQAGSGARFPGDHRWAIDLFHCP</sequence>
<dbReference type="InterPro" id="IPR000014">
    <property type="entry name" value="PAS"/>
</dbReference>
<accession>A0A377M6U2</accession>
<evidence type="ECO:0000313" key="8">
    <source>
        <dbReference type="Proteomes" id="UP000255106"/>
    </source>
</evidence>
<evidence type="ECO:0000256" key="5">
    <source>
        <dbReference type="ARBA" id="ARBA00022777"/>
    </source>
</evidence>
<name>A0A377M6U2_ENTCL</name>
<protein>
    <recommendedName>
        <fullName evidence="2">histidine kinase</fullName>
        <ecNumber evidence="2">2.7.13.3</ecNumber>
    </recommendedName>
</protein>
<evidence type="ECO:0000256" key="3">
    <source>
        <dbReference type="ARBA" id="ARBA00022553"/>
    </source>
</evidence>
<keyword evidence="3" id="KW-0597">Phosphoprotein</keyword>
<dbReference type="PANTHER" id="PTHR43304">
    <property type="entry name" value="PHYTOCHROME-LIKE PROTEIN CPH1"/>
    <property type="match status" value="1"/>
</dbReference>
<dbReference type="PANTHER" id="PTHR43304:SF1">
    <property type="entry name" value="PAC DOMAIN-CONTAINING PROTEIN"/>
    <property type="match status" value="1"/>
</dbReference>